<evidence type="ECO:0000256" key="6">
    <source>
        <dbReference type="ARBA" id="ARBA00022741"/>
    </source>
</evidence>
<dbReference type="InterPro" id="IPR003607">
    <property type="entry name" value="HD/PDEase_dom"/>
</dbReference>
<dbReference type="AlphaFoldDB" id="A0A369LU08"/>
<evidence type="ECO:0000256" key="4">
    <source>
        <dbReference type="ARBA" id="ARBA00022695"/>
    </source>
</evidence>
<reference evidence="15 16" key="1">
    <citation type="journal article" date="2018" name="Elife">
        <title>Discovery and characterization of a prevalent human gut bacterial enzyme sufficient for the inactivation of a family of plant toxins.</title>
        <authorList>
            <person name="Koppel N."/>
            <person name="Bisanz J.E."/>
            <person name="Pandelia M.E."/>
            <person name="Turnbaugh P.J."/>
            <person name="Balskus E.P."/>
        </authorList>
    </citation>
    <scope>NUCLEOTIDE SEQUENCE [LARGE SCALE GENOMIC DNA]</scope>
    <source>
        <strain evidence="15 16">3C</strain>
    </source>
</reference>
<evidence type="ECO:0000256" key="7">
    <source>
        <dbReference type="ARBA" id="ARBA00022842"/>
    </source>
</evidence>
<dbReference type="InterPro" id="IPR002646">
    <property type="entry name" value="PolA_pol_head_dom"/>
</dbReference>
<dbReference type="RefSeq" id="WP_114569491.1">
    <property type="nucleotide sequence ID" value="NZ_CABMMS010000013.1"/>
</dbReference>
<dbReference type="SUPFAM" id="SSF81891">
    <property type="entry name" value="Poly A polymerase C-terminal region-like"/>
    <property type="match status" value="1"/>
</dbReference>
<dbReference type="OrthoDB" id="9805698at2"/>
<comment type="cofactor">
    <cofactor evidence="1">
        <name>Mg(2+)</name>
        <dbReference type="ChEBI" id="CHEBI:18420"/>
    </cofactor>
</comment>
<dbReference type="Proteomes" id="UP000254000">
    <property type="component" value="Unassembled WGS sequence"/>
</dbReference>
<dbReference type="NCBIfam" id="TIGR00277">
    <property type="entry name" value="HDIG"/>
    <property type="match status" value="1"/>
</dbReference>
<keyword evidence="16" id="KW-1185">Reference proteome</keyword>
<evidence type="ECO:0000256" key="2">
    <source>
        <dbReference type="ARBA" id="ARBA00022679"/>
    </source>
</evidence>
<dbReference type="InterPro" id="IPR043519">
    <property type="entry name" value="NT_sf"/>
</dbReference>
<feature type="domain" description="CCA-adding enzyme C-terminal" evidence="14">
    <location>
        <begin position="421"/>
        <end position="469"/>
    </location>
</feature>
<keyword evidence="6" id="KW-0547">Nucleotide-binding</keyword>
<keyword evidence="2 9" id="KW-0808">Transferase</keyword>
<evidence type="ECO:0000259" key="12">
    <source>
        <dbReference type="Pfam" id="PF01966"/>
    </source>
</evidence>
<dbReference type="Gene3D" id="1.10.3090.10">
    <property type="entry name" value="cca-adding enzyme, domain 2"/>
    <property type="match status" value="1"/>
</dbReference>
<comment type="similarity">
    <text evidence="9">Belongs to the tRNA nucleotidyltransferase/poly(A) polymerase family.</text>
</comment>
<dbReference type="InterPro" id="IPR006675">
    <property type="entry name" value="HDIG_dom"/>
</dbReference>
<evidence type="ECO:0000256" key="3">
    <source>
        <dbReference type="ARBA" id="ARBA00022694"/>
    </source>
</evidence>
<comment type="caution">
    <text evidence="15">The sequence shown here is derived from an EMBL/GenBank/DDBJ whole genome shotgun (WGS) entry which is preliminary data.</text>
</comment>
<feature type="domain" description="tRNA nucleotidyltransferase/poly(A) polymerase RNA and SrmB- binding" evidence="13">
    <location>
        <begin position="201"/>
        <end position="258"/>
    </location>
</feature>
<evidence type="ECO:0000256" key="1">
    <source>
        <dbReference type="ARBA" id="ARBA00001946"/>
    </source>
</evidence>
<evidence type="ECO:0000259" key="13">
    <source>
        <dbReference type="Pfam" id="PF12627"/>
    </source>
</evidence>
<evidence type="ECO:0000256" key="10">
    <source>
        <dbReference type="SAM" id="MobiDB-lite"/>
    </source>
</evidence>
<accession>A0A369LU08</accession>
<dbReference type="GeneID" id="78360924"/>
<keyword evidence="8 9" id="KW-0694">RNA-binding</keyword>
<evidence type="ECO:0000256" key="5">
    <source>
        <dbReference type="ARBA" id="ARBA00022723"/>
    </source>
</evidence>
<dbReference type="CDD" id="cd05398">
    <property type="entry name" value="NT_ClassII-CCAase"/>
    <property type="match status" value="1"/>
</dbReference>
<dbReference type="Gene3D" id="3.30.460.10">
    <property type="entry name" value="Beta Polymerase, domain 2"/>
    <property type="match status" value="1"/>
</dbReference>
<dbReference type="GO" id="GO:0000049">
    <property type="term" value="F:tRNA binding"/>
    <property type="evidence" value="ECO:0007669"/>
    <property type="project" value="TreeGrafter"/>
</dbReference>
<feature type="region of interest" description="Disordered" evidence="10">
    <location>
        <begin position="479"/>
        <end position="510"/>
    </location>
</feature>
<dbReference type="GO" id="GO:0008033">
    <property type="term" value="P:tRNA processing"/>
    <property type="evidence" value="ECO:0007669"/>
    <property type="project" value="UniProtKB-KW"/>
</dbReference>
<dbReference type="InterPro" id="IPR006674">
    <property type="entry name" value="HD_domain"/>
</dbReference>
<feature type="compositionally biased region" description="Basic and acidic residues" evidence="10">
    <location>
        <begin position="479"/>
        <end position="497"/>
    </location>
</feature>
<evidence type="ECO:0000256" key="8">
    <source>
        <dbReference type="ARBA" id="ARBA00022884"/>
    </source>
</evidence>
<dbReference type="Pfam" id="PF13735">
    <property type="entry name" value="tRNA_NucTran2_2"/>
    <property type="match status" value="1"/>
</dbReference>
<dbReference type="InterPro" id="IPR050264">
    <property type="entry name" value="Bact_CCA-adding_enz_type3_sf"/>
</dbReference>
<dbReference type="Pfam" id="PF01743">
    <property type="entry name" value="PolyA_pol"/>
    <property type="match status" value="1"/>
</dbReference>
<feature type="domain" description="HD" evidence="12">
    <location>
        <begin position="289"/>
        <end position="405"/>
    </location>
</feature>
<protein>
    <submittedName>
        <fullName evidence="15">Polynucleotide adenylyltransferase</fullName>
    </submittedName>
</protein>
<dbReference type="InterPro" id="IPR032828">
    <property type="entry name" value="PolyA_RNA-bd"/>
</dbReference>
<dbReference type="Gene3D" id="1.10.246.80">
    <property type="match status" value="1"/>
</dbReference>
<dbReference type="EMBL" id="PPTS01000013">
    <property type="protein sequence ID" value="RDB61628.1"/>
    <property type="molecule type" value="Genomic_DNA"/>
</dbReference>
<name>A0A369LU08_9ACTN</name>
<dbReference type="SUPFAM" id="SSF81301">
    <property type="entry name" value="Nucleotidyltransferase"/>
    <property type="match status" value="1"/>
</dbReference>
<keyword evidence="5" id="KW-0479">Metal-binding</keyword>
<sequence>MEEPGQLGDGLAERGQARSAAPGGPCPVTIPLPPQAAFALAALEEAGFEAWCVGGFVRDALLGRACADVDVATDAPWQEVQRVFEAAGCRTHETGTAHGTLTVVVEQEALEITTYRDDGVYADARHPEAVSFVRTIEEDLARRDFTMNALAYHPKRGILDPYGGVADLEARTIRAVGDPARRFSEDALRILRACRFASQLGFSIEPATYAGMMANKGQLLRISAERVTHELECLLLGAHVHDALMGTVDVLAAVLPELVACKGFEQRTPYHVYDVLEHTAFVVQNTPPSPLVRWAALFHDMGKPAAFFQDADGTGHFYGHAKISVELARAAMGRLALSPAFVGRVLTLVKHHDDVIEPTPKAVKRALARLGGDVGLFRALCDLKRGDALAQAPRCAGRVELADELEEVLGGILEANEAFTLRKLAVDGRDVMAAGVRQGPAVGAVLAAALDAVIDERMPNERAALLAFAAAWLAEQDGRDAAEGTKGPERAADEKRAAGAGSGAGDVAGA</sequence>
<evidence type="ECO:0000259" key="11">
    <source>
        <dbReference type="Pfam" id="PF01743"/>
    </source>
</evidence>
<dbReference type="PANTHER" id="PTHR46173">
    <property type="entry name" value="CCA TRNA NUCLEOTIDYLTRANSFERASE 1, MITOCHONDRIAL"/>
    <property type="match status" value="1"/>
</dbReference>
<dbReference type="InterPro" id="IPR032810">
    <property type="entry name" value="CCA-adding_enz_C"/>
</dbReference>
<dbReference type="GO" id="GO:0000166">
    <property type="term" value="F:nucleotide binding"/>
    <property type="evidence" value="ECO:0007669"/>
    <property type="project" value="UniProtKB-KW"/>
</dbReference>
<gene>
    <name evidence="15" type="ORF">C1877_14620</name>
</gene>
<organism evidence="15 16">
    <name type="scientific">Gordonibacter pamelaeae</name>
    <dbReference type="NCBI Taxonomy" id="471189"/>
    <lineage>
        <taxon>Bacteria</taxon>
        <taxon>Bacillati</taxon>
        <taxon>Actinomycetota</taxon>
        <taxon>Coriobacteriia</taxon>
        <taxon>Eggerthellales</taxon>
        <taxon>Eggerthellaceae</taxon>
        <taxon>Gordonibacter</taxon>
    </lineage>
</organism>
<evidence type="ECO:0000256" key="9">
    <source>
        <dbReference type="RuleBase" id="RU003953"/>
    </source>
</evidence>
<evidence type="ECO:0000313" key="16">
    <source>
        <dbReference type="Proteomes" id="UP000254000"/>
    </source>
</evidence>
<dbReference type="PANTHER" id="PTHR46173:SF1">
    <property type="entry name" value="CCA TRNA NUCLEOTIDYLTRANSFERASE 1, MITOCHONDRIAL"/>
    <property type="match status" value="1"/>
</dbReference>
<keyword evidence="7" id="KW-0460">Magnesium</keyword>
<feature type="compositionally biased region" description="Gly residues" evidence="10">
    <location>
        <begin position="500"/>
        <end position="510"/>
    </location>
</feature>
<evidence type="ECO:0000313" key="15">
    <source>
        <dbReference type="EMBL" id="RDB61628.1"/>
    </source>
</evidence>
<dbReference type="Pfam" id="PF01966">
    <property type="entry name" value="HD"/>
    <property type="match status" value="1"/>
</dbReference>
<keyword evidence="4 15" id="KW-0548">Nucleotidyltransferase</keyword>
<dbReference type="Pfam" id="PF12627">
    <property type="entry name" value="PolyA_pol_RNAbd"/>
    <property type="match status" value="1"/>
</dbReference>
<dbReference type="CDD" id="cd00077">
    <property type="entry name" value="HDc"/>
    <property type="match status" value="1"/>
</dbReference>
<feature type="region of interest" description="Disordered" evidence="10">
    <location>
        <begin position="1"/>
        <end position="26"/>
    </location>
</feature>
<keyword evidence="3" id="KW-0819">tRNA processing</keyword>
<dbReference type="GO" id="GO:0046872">
    <property type="term" value="F:metal ion binding"/>
    <property type="evidence" value="ECO:0007669"/>
    <property type="project" value="UniProtKB-KW"/>
</dbReference>
<proteinExistence type="inferred from homology"/>
<dbReference type="GO" id="GO:0016779">
    <property type="term" value="F:nucleotidyltransferase activity"/>
    <property type="evidence" value="ECO:0007669"/>
    <property type="project" value="UniProtKB-KW"/>
</dbReference>
<feature type="domain" description="Poly A polymerase head" evidence="11">
    <location>
        <begin position="51"/>
        <end position="174"/>
    </location>
</feature>
<evidence type="ECO:0000259" key="14">
    <source>
        <dbReference type="Pfam" id="PF13735"/>
    </source>
</evidence>